<evidence type="ECO:0000259" key="6">
    <source>
        <dbReference type="Pfam" id="PF12698"/>
    </source>
</evidence>
<dbReference type="GO" id="GO:0016020">
    <property type="term" value="C:membrane"/>
    <property type="evidence" value="ECO:0007669"/>
    <property type="project" value="UniProtKB-SubCell"/>
</dbReference>
<evidence type="ECO:0000256" key="3">
    <source>
        <dbReference type="ARBA" id="ARBA00022989"/>
    </source>
</evidence>
<dbReference type="Pfam" id="PF12698">
    <property type="entry name" value="ABC2_membrane_3"/>
    <property type="match status" value="1"/>
</dbReference>
<evidence type="ECO:0000256" key="4">
    <source>
        <dbReference type="ARBA" id="ARBA00023136"/>
    </source>
</evidence>
<evidence type="ECO:0000256" key="5">
    <source>
        <dbReference type="SAM" id="Phobius"/>
    </source>
</evidence>
<feature type="transmembrane region" description="Helical" evidence="5">
    <location>
        <begin position="366"/>
        <end position="386"/>
    </location>
</feature>
<feature type="transmembrane region" description="Helical" evidence="5">
    <location>
        <begin position="305"/>
        <end position="323"/>
    </location>
</feature>
<dbReference type="Gene3D" id="3.40.1710.10">
    <property type="entry name" value="abc type-2 transporter like domain"/>
    <property type="match status" value="1"/>
</dbReference>
<dbReference type="GO" id="GO:0140359">
    <property type="term" value="F:ABC-type transporter activity"/>
    <property type="evidence" value="ECO:0007669"/>
    <property type="project" value="InterPro"/>
</dbReference>
<evidence type="ECO:0000313" key="7">
    <source>
        <dbReference type="EMBL" id="RVT60256.1"/>
    </source>
</evidence>
<dbReference type="InterPro" id="IPR013525">
    <property type="entry name" value="ABC2_TM"/>
</dbReference>
<proteinExistence type="predicted"/>
<feature type="transmembrane region" description="Helical" evidence="5">
    <location>
        <begin position="278"/>
        <end position="298"/>
    </location>
</feature>
<feature type="domain" description="ABC-2 type transporter transmembrane" evidence="6">
    <location>
        <begin position="12"/>
        <end position="381"/>
    </location>
</feature>
<evidence type="ECO:0000313" key="8">
    <source>
        <dbReference type="Proteomes" id="UP000288024"/>
    </source>
</evidence>
<comment type="caution">
    <text evidence="7">The sequence shown here is derived from an EMBL/GenBank/DDBJ whole genome shotgun (WGS) entry which is preliminary data.</text>
</comment>
<dbReference type="AlphaFoldDB" id="A0A437K8C7"/>
<gene>
    <name evidence="7" type="ORF">EM808_17595</name>
</gene>
<evidence type="ECO:0000256" key="2">
    <source>
        <dbReference type="ARBA" id="ARBA00022692"/>
    </source>
</evidence>
<keyword evidence="2 5" id="KW-0812">Transmembrane</keyword>
<keyword evidence="8" id="KW-1185">Reference proteome</keyword>
<accession>A0A437K8C7</accession>
<dbReference type="InterPro" id="IPR051328">
    <property type="entry name" value="T7SS_ABC-Transporter"/>
</dbReference>
<dbReference type="Proteomes" id="UP000288024">
    <property type="component" value="Unassembled WGS sequence"/>
</dbReference>
<reference evidence="7 8" key="1">
    <citation type="submission" date="2019-01" db="EMBL/GenBank/DDBJ databases">
        <title>Bacillus sp. M5HDSG1-1, whole genome shotgun sequence.</title>
        <authorList>
            <person name="Tuo L."/>
        </authorList>
    </citation>
    <scope>NUCLEOTIDE SEQUENCE [LARGE SCALE GENOMIC DNA]</scope>
    <source>
        <strain evidence="7 8">M5HDSG1-1</strain>
    </source>
</reference>
<feature type="transmembrane region" description="Helical" evidence="5">
    <location>
        <begin position="208"/>
        <end position="227"/>
    </location>
</feature>
<dbReference type="EMBL" id="RZTZ01000007">
    <property type="protein sequence ID" value="RVT60256.1"/>
    <property type="molecule type" value="Genomic_DNA"/>
</dbReference>
<organism evidence="7 8">
    <name type="scientific">Niallia taxi</name>
    <dbReference type="NCBI Taxonomy" id="2499688"/>
    <lineage>
        <taxon>Bacteria</taxon>
        <taxon>Bacillati</taxon>
        <taxon>Bacillota</taxon>
        <taxon>Bacilli</taxon>
        <taxon>Bacillales</taxon>
        <taxon>Bacillaceae</taxon>
        <taxon>Niallia</taxon>
    </lineage>
</organism>
<dbReference type="PANTHER" id="PTHR43077">
    <property type="entry name" value="TRANSPORT PERMEASE YVFS-RELATED"/>
    <property type="match status" value="1"/>
</dbReference>
<feature type="transmembrane region" description="Helical" evidence="5">
    <location>
        <begin position="247"/>
        <end position="266"/>
    </location>
</feature>
<keyword evidence="4 5" id="KW-0472">Membrane</keyword>
<keyword evidence="3 5" id="KW-1133">Transmembrane helix</keyword>
<protein>
    <submittedName>
        <fullName evidence="7">DUF3533 domain-containing protein</fullName>
    </submittedName>
</protein>
<comment type="subcellular location">
    <subcellularLocation>
        <location evidence="1">Membrane</location>
        <topology evidence="1">Multi-pass membrane protein</topology>
    </subcellularLocation>
</comment>
<dbReference type="RefSeq" id="WP_127739508.1">
    <property type="nucleotide sequence ID" value="NZ_RZTZ01000007.1"/>
</dbReference>
<dbReference type="PANTHER" id="PTHR43077:SF5">
    <property type="entry name" value="PHAGE INFECTION PROTEIN"/>
    <property type="match status" value="1"/>
</dbReference>
<sequence>MFKNKLLLLTPIIALAIIFIFSLTLIPSVQPEPKNLPIAIVNADEGVELPNQTKMNMGKQLVEMIKENSKATSDQKDPTVKWVEVKNTEELQKGLDNQEYYAALVIPKDLSAKQASLQTAAPSAAEIEIYVNQGMNTMASTLAGQILNGIVDNMNNNVRTQLLQGLEQQGATITAKQAEILAAPITSKVTNVNETGTNSANGNAPVSLFQPLWMASLASAAFIYVALRKIANTANRKRNFAVKLVQILIGAIATLVVGFGLTWIASDLVGLHIPDFTNTALFLSITSFSFFLMISAVLSLIGLRGMPLFILMLFFGAPLLAMAPEMMSPFYHDWVYSWLPMRFMIGGLRELLFFGKGLNWDSVSHLVWIGAGGLIVMLATALRVNATNNNPQNQNLEG</sequence>
<evidence type="ECO:0000256" key="1">
    <source>
        <dbReference type="ARBA" id="ARBA00004141"/>
    </source>
</evidence>
<name>A0A437K8C7_9BACI</name>